<evidence type="ECO:0008006" key="2">
    <source>
        <dbReference type="Google" id="ProtNLM"/>
    </source>
</evidence>
<dbReference type="InterPro" id="IPR013901">
    <property type="entry name" value="Anthrone_oxy"/>
</dbReference>
<name>A0A382F398_9ZZZZ</name>
<dbReference type="AlphaFoldDB" id="A0A382F398"/>
<dbReference type="Pfam" id="PF08592">
    <property type="entry name" value="Anthrone_oxy"/>
    <property type="match status" value="1"/>
</dbReference>
<reference evidence="1" key="1">
    <citation type="submission" date="2018-05" db="EMBL/GenBank/DDBJ databases">
        <authorList>
            <person name="Lanie J.A."/>
            <person name="Ng W.-L."/>
            <person name="Kazmierczak K.M."/>
            <person name="Andrzejewski T.M."/>
            <person name="Davidsen T.M."/>
            <person name="Wayne K.J."/>
            <person name="Tettelin H."/>
            <person name="Glass J.I."/>
            <person name="Rusch D."/>
            <person name="Podicherti R."/>
            <person name="Tsui H.-C.T."/>
            <person name="Winkler M.E."/>
        </authorList>
    </citation>
    <scope>NUCLEOTIDE SEQUENCE</scope>
</reference>
<evidence type="ECO:0000313" key="1">
    <source>
        <dbReference type="EMBL" id="SVB56547.1"/>
    </source>
</evidence>
<gene>
    <name evidence="1" type="ORF">METZ01_LOCUS209401</name>
</gene>
<dbReference type="EMBL" id="UINC01047362">
    <property type="protein sequence ID" value="SVB56547.1"/>
    <property type="molecule type" value="Genomic_DNA"/>
</dbReference>
<protein>
    <recommendedName>
        <fullName evidence="2">DUF1772 domain-containing protein</fullName>
    </recommendedName>
</protein>
<accession>A0A382F398</accession>
<proteinExistence type="predicted"/>
<organism evidence="1">
    <name type="scientific">marine metagenome</name>
    <dbReference type="NCBI Taxonomy" id="408172"/>
    <lineage>
        <taxon>unclassified sequences</taxon>
        <taxon>metagenomes</taxon>
        <taxon>ecological metagenomes</taxon>
    </lineage>
</organism>
<sequence length="71" mass="7823">MLYLVGSLLVTAAFNVPLNNALAAANPETLDSEPLWADYLRKWTAWNHVRTIAAILPKVSFVIAIGRQSTQ</sequence>